<sequence length="433" mass="47302">MLKSLGRRRAVRTLAHVGAIAGMLAGTLMVSTAALADTTVHWLHLEQNPPIVAYWRQVADEYEKAHPGVKIDMQYLENEAYKAKLTTLLQSKSAPDIIYSWGGGVLDEQIKAGVIKDITADVDKSYSDQFNPTFWTAFNRDGKQWGIPHLASEVAFFYNKPLMQKAGVDPTTIKTWDDFLAAVKKIKAAGITPIIAGGADKWPLHFYWSDLALRIGGEQAFKDAMAGKGDGFASQTFVKAGEMMKQLTDLQPFQPGYLGATAPDAYGQFGDGKGAMELMGDWLYTSQKSGAANGKGISDADLGMMEFPAVKNGAGKPTDTLGGVNGWLVTKNAPPETVDFLKFFVTLDHERYMANHGFFIPVMKGASDEMQNPIYKKIADDLTHSTYHQIFYDQFLGPNVGRVVNDVTTDLASGATTPKEAAQAVQDAWAMEH</sequence>
<organism evidence="5 6">
    <name type="scientific">Faunimonas pinastri</name>
    <dbReference type="NCBI Taxonomy" id="1855383"/>
    <lineage>
        <taxon>Bacteria</taxon>
        <taxon>Pseudomonadati</taxon>
        <taxon>Pseudomonadota</taxon>
        <taxon>Alphaproteobacteria</taxon>
        <taxon>Hyphomicrobiales</taxon>
        <taxon>Afifellaceae</taxon>
        <taxon>Faunimonas</taxon>
    </lineage>
</organism>
<dbReference type="InterPro" id="IPR006311">
    <property type="entry name" value="TAT_signal"/>
</dbReference>
<accession>A0A1H9NHD4</accession>
<keyword evidence="4" id="KW-0732">Signal</keyword>
<dbReference type="Pfam" id="PF01547">
    <property type="entry name" value="SBP_bac_1"/>
    <property type="match status" value="1"/>
</dbReference>
<evidence type="ECO:0000313" key="6">
    <source>
        <dbReference type="Proteomes" id="UP000199647"/>
    </source>
</evidence>
<feature type="signal peptide" evidence="4">
    <location>
        <begin position="1"/>
        <end position="36"/>
    </location>
</feature>
<gene>
    <name evidence="5" type="ORF">SAMN05216548_11617</name>
</gene>
<name>A0A1H9NHD4_9HYPH</name>
<evidence type="ECO:0000256" key="1">
    <source>
        <dbReference type="ARBA" id="ARBA00004418"/>
    </source>
</evidence>
<feature type="chain" id="PRO_5011520243" evidence="4">
    <location>
        <begin position="37"/>
        <end position="433"/>
    </location>
</feature>
<dbReference type="SUPFAM" id="SSF53850">
    <property type="entry name" value="Periplasmic binding protein-like II"/>
    <property type="match status" value="1"/>
</dbReference>
<evidence type="ECO:0000256" key="2">
    <source>
        <dbReference type="ARBA" id="ARBA00008520"/>
    </source>
</evidence>
<dbReference type="Gene3D" id="3.40.190.10">
    <property type="entry name" value="Periplasmic binding protein-like II"/>
    <property type="match status" value="2"/>
</dbReference>
<dbReference type="Proteomes" id="UP000199647">
    <property type="component" value="Unassembled WGS sequence"/>
</dbReference>
<dbReference type="GO" id="GO:0042597">
    <property type="term" value="C:periplasmic space"/>
    <property type="evidence" value="ECO:0007669"/>
    <property type="project" value="UniProtKB-SubCell"/>
</dbReference>
<comment type="similarity">
    <text evidence="2">Belongs to the bacterial solute-binding protein 1 family.</text>
</comment>
<dbReference type="PANTHER" id="PTHR43649:SF14">
    <property type="entry name" value="BLR3389 PROTEIN"/>
    <property type="match status" value="1"/>
</dbReference>
<dbReference type="InterPro" id="IPR006059">
    <property type="entry name" value="SBP"/>
</dbReference>
<reference evidence="5 6" key="1">
    <citation type="submission" date="2016-10" db="EMBL/GenBank/DDBJ databases">
        <authorList>
            <person name="de Groot N.N."/>
        </authorList>
    </citation>
    <scope>NUCLEOTIDE SEQUENCE [LARGE SCALE GENOMIC DNA]</scope>
    <source>
        <strain evidence="5 6">A52C2</strain>
    </source>
</reference>
<dbReference type="RefSeq" id="WP_092498887.1">
    <property type="nucleotide sequence ID" value="NZ_FOFG01000016.1"/>
</dbReference>
<protein>
    <submittedName>
        <fullName evidence="5">Carbohydrate ABC transporter substrate-binding protein, CUT1 family</fullName>
    </submittedName>
</protein>
<dbReference type="OrthoDB" id="355435at2"/>
<comment type="subcellular location">
    <subcellularLocation>
        <location evidence="1">Periplasm</location>
    </subcellularLocation>
</comment>
<dbReference type="InterPro" id="IPR050490">
    <property type="entry name" value="Bact_solute-bd_prot1"/>
</dbReference>
<evidence type="ECO:0000256" key="3">
    <source>
        <dbReference type="ARBA" id="ARBA00022764"/>
    </source>
</evidence>
<dbReference type="AlphaFoldDB" id="A0A1H9NHD4"/>
<dbReference type="EMBL" id="FOFG01000016">
    <property type="protein sequence ID" value="SER35318.1"/>
    <property type="molecule type" value="Genomic_DNA"/>
</dbReference>
<evidence type="ECO:0000256" key="4">
    <source>
        <dbReference type="SAM" id="SignalP"/>
    </source>
</evidence>
<dbReference type="PROSITE" id="PS51318">
    <property type="entry name" value="TAT"/>
    <property type="match status" value="1"/>
</dbReference>
<dbReference type="STRING" id="1855383.SAMN05216548_11617"/>
<evidence type="ECO:0000313" key="5">
    <source>
        <dbReference type="EMBL" id="SER35318.1"/>
    </source>
</evidence>
<keyword evidence="6" id="KW-1185">Reference proteome</keyword>
<keyword evidence="3" id="KW-0574">Periplasm</keyword>
<proteinExistence type="inferred from homology"/>
<dbReference type="PANTHER" id="PTHR43649">
    <property type="entry name" value="ARABINOSE-BINDING PROTEIN-RELATED"/>
    <property type="match status" value="1"/>
</dbReference>